<protein>
    <submittedName>
        <fullName evidence="2">Uncharacterized protein</fullName>
    </submittedName>
</protein>
<reference evidence="2 3" key="1">
    <citation type="submission" date="2017-07" db="EMBL/GenBank/DDBJ databases">
        <authorList>
            <person name="Talla V."/>
            <person name="Backstrom N."/>
        </authorList>
    </citation>
    <scope>NUCLEOTIDE SEQUENCE [LARGE SCALE GENOMIC DNA]</scope>
</reference>
<feature type="compositionally biased region" description="Polar residues" evidence="1">
    <location>
        <begin position="221"/>
        <end position="237"/>
    </location>
</feature>
<feature type="compositionally biased region" description="Basic and acidic residues" evidence="1">
    <location>
        <begin position="239"/>
        <end position="257"/>
    </location>
</feature>
<name>A0A5E4QMK0_9NEOP</name>
<organism evidence="2 3">
    <name type="scientific">Leptidea sinapis</name>
    <dbReference type="NCBI Taxonomy" id="189913"/>
    <lineage>
        <taxon>Eukaryota</taxon>
        <taxon>Metazoa</taxon>
        <taxon>Ecdysozoa</taxon>
        <taxon>Arthropoda</taxon>
        <taxon>Hexapoda</taxon>
        <taxon>Insecta</taxon>
        <taxon>Pterygota</taxon>
        <taxon>Neoptera</taxon>
        <taxon>Endopterygota</taxon>
        <taxon>Lepidoptera</taxon>
        <taxon>Glossata</taxon>
        <taxon>Ditrysia</taxon>
        <taxon>Papilionoidea</taxon>
        <taxon>Pieridae</taxon>
        <taxon>Dismorphiinae</taxon>
        <taxon>Leptidea</taxon>
    </lineage>
</organism>
<feature type="region of interest" description="Disordered" evidence="1">
    <location>
        <begin position="221"/>
        <end position="298"/>
    </location>
</feature>
<gene>
    <name evidence="2" type="ORF">LSINAPIS_LOCUS10094</name>
</gene>
<dbReference type="Proteomes" id="UP000324832">
    <property type="component" value="Unassembled WGS sequence"/>
</dbReference>
<feature type="region of interest" description="Disordered" evidence="1">
    <location>
        <begin position="142"/>
        <end position="166"/>
    </location>
</feature>
<dbReference type="InterPro" id="IPR007914">
    <property type="entry name" value="UPF0193"/>
</dbReference>
<dbReference type="AlphaFoldDB" id="A0A5E4QMK0"/>
<keyword evidence="3" id="KW-1185">Reference proteome</keyword>
<evidence type="ECO:0000313" key="2">
    <source>
        <dbReference type="EMBL" id="VVC99164.1"/>
    </source>
</evidence>
<dbReference type="PANTHER" id="PTHR28348:SF1">
    <property type="entry name" value="UPF0193 PROTEIN EVG1"/>
    <property type="match status" value="1"/>
</dbReference>
<proteinExistence type="predicted"/>
<evidence type="ECO:0000256" key="1">
    <source>
        <dbReference type="SAM" id="MobiDB-lite"/>
    </source>
</evidence>
<sequence>MHIFKNTAQFIDIKYFKIMQTPDANGFVNIKWPSKSVPHGGIFHTKVAEPSQTQQQFLKVLLEESKLSIAQRRKSALALRKYEPKPEGPPKEEPTFRPRTSRRRSLSEIRESGIFESESYRPLKRGEDREKLKDKLARTMQYGDEDPKPITPVIKQKSPPRLPNKKDIWSDLMTQIRERAEWLAEMEDLGHAAGHREIIHDQIAERLRALDALGVDDDMFSTRSSKSGFSVLQSPQNRRSRESDRSKHSAKSKESIKSRKSNQSAEILSKVRPKQHPKEENVSAYNKLALQYSPRRRV</sequence>
<dbReference type="EMBL" id="FZQP02004000">
    <property type="protein sequence ID" value="VVC99164.1"/>
    <property type="molecule type" value="Genomic_DNA"/>
</dbReference>
<evidence type="ECO:0000313" key="3">
    <source>
        <dbReference type="Proteomes" id="UP000324832"/>
    </source>
</evidence>
<accession>A0A5E4QMK0</accession>
<dbReference type="PANTHER" id="PTHR28348">
    <property type="entry name" value="UPF0193 PROTEIN EVG1"/>
    <property type="match status" value="1"/>
</dbReference>
<feature type="region of interest" description="Disordered" evidence="1">
    <location>
        <begin position="78"/>
        <end position="107"/>
    </location>
</feature>
<dbReference type="Pfam" id="PF05250">
    <property type="entry name" value="UPF0193"/>
    <property type="match status" value="1"/>
</dbReference>
<feature type="compositionally biased region" description="Basic and acidic residues" evidence="1">
    <location>
        <begin position="80"/>
        <end position="96"/>
    </location>
</feature>